<keyword evidence="4" id="KW-1185">Reference proteome</keyword>
<evidence type="ECO:0000313" key="4">
    <source>
        <dbReference type="Proteomes" id="UP000830375"/>
    </source>
</evidence>
<feature type="compositionally biased region" description="Polar residues" evidence="1">
    <location>
        <begin position="225"/>
        <end position="234"/>
    </location>
</feature>
<feature type="region of interest" description="Disordered" evidence="1">
    <location>
        <begin position="175"/>
        <end position="267"/>
    </location>
</feature>
<evidence type="ECO:0000313" key="3">
    <source>
        <dbReference type="EMBL" id="KAI2648407.1"/>
    </source>
</evidence>
<dbReference type="Proteomes" id="UP000830375">
    <property type="component" value="Unassembled WGS sequence"/>
</dbReference>
<sequence>MYTVHLLCLAALCTSTLITCHPIQKETIQTDLTREKLSNMEAMINRYGYFLMTKLSKTIRKAIYQKSKGKLFIFCINRHVSTYFDCFNITGALLIHKGATLLKRRSKDCFSLLRIKKNKIMCLDTTKNVVDGINKDCFKTIHGKNYHHTLCPWRSDAMIKLVGAKSHTEAYSAELHHSVQSNHHKRHHRRRRSQHIDPSDPLGSENPRSRTANYRRPNREHERSSNVSKETITSCDDPLHVLLSKSPASPNLQKQKKNKQVAPSDPF</sequence>
<feature type="signal peptide" evidence="2">
    <location>
        <begin position="1"/>
        <end position="20"/>
    </location>
</feature>
<comment type="caution">
    <text evidence="3">The sequence shown here is derived from an EMBL/GenBank/DDBJ whole genome shotgun (WGS) entry which is preliminary data.</text>
</comment>
<protein>
    <submittedName>
        <fullName evidence="3">Vacuolar membrane-associated protein IML1</fullName>
    </submittedName>
</protein>
<reference evidence="3 4" key="1">
    <citation type="submission" date="2022-01" db="EMBL/GenBank/DDBJ databases">
        <title>A high-quality chromosome-level genome assembly of rohu carp, Labeo rohita.</title>
        <authorList>
            <person name="Arick M.A. II"/>
            <person name="Hsu C.-Y."/>
            <person name="Magbanua Z."/>
            <person name="Pechanova O."/>
            <person name="Grover C."/>
            <person name="Miller E."/>
            <person name="Thrash A."/>
            <person name="Ezzel L."/>
            <person name="Alam S."/>
            <person name="Benzie J."/>
            <person name="Hamilton M."/>
            <person name="Karsi A."/>
            <person name="Lawrence M.L."/>
            <person name="Peterson D.G."/>
        </authorList>
    </citation>
    <scope>NUCLEOTIDE SEQUENCE [LARGE SCALE GENOMIC DNA]</scope>
    <source>
        <strain evidence="4">BAU-BD-2019</strain>
        <tissue evidence="3">Blood</tissue>
    </source>
</reference>
<proteinExistence type="predicted"/>
<feature type="compositionally biased region" description="Basic residues" evidence="1">
    <location>
        <begin position="182"/>
        <end position="193"/>
    </location>
</feature>
<name>A0ABQ8LCG5_LABRO</name>
<evidence type="ECO:0000256" key="2">
    <source>
        <dbReference type="SAM" id="SignalP"/>
    </source>
</evidence>
<dbReference type="EMBL" id="JACTAM010000025">
    <property type="protein sequence ID" value="KAI2648407.1"/>
    <property type="molecule type" value="Genomic_DNA"/>
</dbReference>
<gene>
    <name evidence="3" type="ORF">H4Q32_018504</name>
</gene>
<feature type="chain" id="PRO_5045868268" evidence="2">
    <location>
        <begin position="21"/>
        <end position="267"/>
    </location>
</feature>
<organism evidence="3 4">
    <name type="scientific">Labeo rohita</name>
    <name type="common">Indian major carp</name>
    <name type="synonym">Cyprinus rohita</name>
    <dbReference type="NCBI Taxonomy" id="84645"/>
    <lineage>
        <taxon>Eukaryota</taxon>
        <taxon>Metazoa</taxon>
        <taxon>Chordata</taxon>
        <taxon>Craniata</taxon>
        <taxon>Vertebrata</taxon>
        <taxon>Euteleostomi</taxon>
        <taxon>Actinopterygii</taxon>
        <taxon>Neopterygii</taxon>
        <taxon>Teleostei</taxon>
        <taxon>Ostariophysi</taxon>
        <taxon>Cypriniformes</taxon>
        <taxon>Cyprinidae</taxon>
        <taxon>Labeoninae</taxon>
        <taxon>Labeonini</taxon>
        <taxon>Labeo</taxon>
    </lineage>
</organism>
<evidence type="ECO:0000256" key="1">
    <source>
        <dbReference type="SAM" id="MobiDB-lite"/>
    </source>
</evidence>
<accession>A0ABQ8LCG5</accession>
<keyword evidence="2" id="KW-0732">Signal</keyword>